<dbReference type="EMBL" id="KJ645900">
    <property type="protein sequence ID" value="AII17047.1"/>
    <property type="molecule type" value="Genomic_DNA"/>
</dbReference>
<reference evidence="3 4" key="1">
    <citation type="journal article" date="2014" name="Virology">
        <title>Genome of brown tide virus (AaV), the little giant of the Megaviridae, elucidates NCLDV genome expansion and host-virus coevolution.</title>
        <authorList>
            <person name="Moniruzzaman M."/>
            <person name="LeCleir G.R."/>
            <person name="Brown C.M."/>
            <person name="Gobler C.J."/>
            <person name="Bidle K.D."/>
            <person name="Wilson W.H."/>
            <person name="Wilhelm S.W."/>
        </authorList>
    </citation>
    <scope>NUCLEOTIDE SEQUENCE [LARGE SCALE GENOMIC DNA]</scope>
    <source>
        <strain evidence="3">BtV-01</strain>
    </source>
</reference>
<organism evidence="3 4">
    <name type="scientific">Aureococcus anophagefferens virus</name>
    <dbReference type="NCBI Taxonomy" id="1474867"/>
    <lineage>
        <taxon>Viruses</taxon>
        <taxon>Varidnaviria</taxon>
        <taxon>Bamfordvirae</taxon>
        <taxon>Nucleocytoviricota</taxon>
        <taxon>Megaviricetes</taxon>
        <taxon>Imitervirales</taxon>
        <taxon>Schizomimiviridae</taxon>
        <taxon>Kratosvirus</taxon>
        <taxon>Kratosvirus quantuckense</taxon>
    </lineage>
</organism>
<evidence type="ECO:0000313" key="4">
    <source>
        <dbReference type="Proteomes" id="UP000028667"/>
    </source>
</evidence>
<feature type="domain" description="DUF5904" evidence="2">
    <location>
        <begin position="38"/>
        <end position="174"/>
    </location>
</feature>
<proteinExistence type="predicted"/>
<feature type="transmembrane region" description="Helical" evidence="1">
    <location>
        <begin position="44"/>
        <end position="67"/>
    </location>
</feature>
<dbReference type="InterPro" id="IPR045360">
    <property type="entry name" value="DUF5904"/>
</dbReference>
<sequence length="187" mass="20975">MSNTSDIDNALEKQKKSYDDVGEFKKNYKKEVGKYIKSKVKSEIQMSSIFIIFFISFIFIVTSSTAIGTYEKYCKDNKNKVDIDLNKFFIASLSASITVPVTLLLAKFGGSFRLTLFTIIFSILGFVAAAATIHWSNNCKKMSKKEKNKRIAWSVGGAFSYILIIAFSIFLNTSNSKASQIRNIAGY</sequence>
<keyword evidence="1" id="KW-0812">Transmembrane</keyword>
<accession>A0A076FH32</accession>
<protein>
    <recommendedName>
        <fullName evidence="2">DUF5904 domain-containing protein</fullName>
    </recommendedName>
</protein>
<evidence type="ECO:0000259" key="2">
    <source>
        <dbReference type="Pfam" id="PF19261"/>
    </source>
</evidence>
<keyword evidence="4" id="KW-1185">Reference proteome</keyword>
<name>A0A076FH32_9VIRU</name>
<dbReference type="GeneID" id="20041656"/>
<feature type="transmembrane region" description="Helical" evidence="1">
    <location>
        <begin position="88"/>
        <end position="106"/>
    </location>
</feature>
<feature type="transmembrane region" description="Helical" evidence="1">
    <location>
        <begin position="112"/>
        <end position="131"/>
    </location>
</feature>
<gene>
    <name evidence="3" type="ORF">AaV_062</name>
</gene>
<dbReference type="RefSeq" id="YP_009052140.1">
    <property type="nucleotide sequence ID" value="NC_024697.1"/>
</dbReference>
<dbReference type="KEGG" id="vg:20041656"/>
<dbReference type="Pfam" id="PF19261">
    <property type="entry name" value="DUF5904"/>
    <property type="match status" value="1"/>
</dbReference>
<evidence type="ECO:0000313" key="3">
    <source>
        <dbReference type="EMBL" id="AII17047.1"/>
    </source>
</evidence>
<dbReference type="Proteomes" id="UP000028667">
    <property type="component" value="Segment"/>
</dbReference>
<feature type="transmembrane region" description="Helical" evidence="1">
    <location>
        <begin position="151"/>
        <end position="171"/>
    </location>
</feature>
<keyword evidence="1" id="KW-0472">Membrane</keyword>
<keyword evidence="1" id="KW-1133">Transmembrane helix</keyword>
<evidence type="ECO:0000256" key="1">
    <source>
        <dbReference type="SAM" id="Phobius"/>
    </source>
</evidence>